<evidence type="ECO:0000256" key="2">
    <source>
        <dbReference type="ARBA" id="ARBA00022741"/>
    </source>
</evidence>
<comment type="function">
    <text evidence="5">Part of the ABC transporter complex HmuTUV involved in hemin import. Responsible for energy coupling to the transport system.</text>
</comment>
<dbReference type="GO" id="GO:0016887">
    <property type="term" value="F:ATP hydrolysis activity"/>
    <property type="evidence" value="ECO:0007669"/>
    <property type="project" value="InterPro"/>
</dbReference>
<keyword evidence="8" id="KW-1185">Reference proteome</keyword>
<keyword evidence="3" id="KW-0067">ATP-binding</keyword>
<dbReference type="PANTHER" id="PTHR42794">
    <property type="entry name" value="HEMIN IMPORT ATP-BINDING PROTEIN HMUV"/>
    <property type="match status" value="1"/>
</dbReference>
<dbReference type="EMBL" id="CP015518">
    <property type="protein sequence ID" value="APG24456.1"/>
    <property type="molecule type" value="Genomic_DNA"/>
</dbReference>
<dbReference type="AlphaFoldDB" id="A0A1L3GER6"/>
<proteinExistence type="predicted"/>
<dbReference type="InterPro" id="IPR003593">
    <property type="entry name" value="AAA+_ATPase"/>
</dbReference>
<evidence type="ECO:0000259" key="6">
    <source>
        <dbReference type="PROSITE" id="PS50893"/>
    </source>
</evidence>
<dbReference type="InterPro" id="IPR027417">
    <property type="entry name" value="P-loop_NTPase"/>
</dbReference>
<protein>
    <submittedName>
        <fullName evidence="7">ABC transporter</fullName>
    </submittedName>
</protein>
<dbReference type="SMART" id="SM00382">
    <property type="entry name" value="AAA"/>
    <property type="match status" value="1"/>
</dbReference>
<dbReference type="SUPFAM" id="SSF52540">
    <property type="entry name" value="P-loop containing nucleoside triphosphate hydrolases"/>
    <property type="match status" value="1"/>
</dbReference>
<feature type="domain" description="ABC transporter" evidence="6">
    <location>
        <begin position="7"/>
        <end position="242"/>
    </location>
</feature>
<dbReference type="PROSITE" id="PS00211">
    <property type="entry name" value="ABC_TRANSPORTER_1"/>
    <property type="match status" value="1"/>
</dbReference>
<dbReference type="CDD" id="cd03214">
    <property type="entry name" value="ABC_Iron-Siderophores_B12_Hemin"/>
    <property type="match status" value="1"/>
</dbReference>
<gene>
    <name evidence="7" type="ORF">A7E75_04970</name>
</gene>
<evidence type="ECO:0000256" key="1">
    <source>
        <dbReference type="ARBA" id="ARBA00022448"/>
    </source>
</evidence>
<dbReference type="STRING" id="29542.A6070_13615"/>
<evidence type="ECO:0000313" key="7">
    <source>
        <dbReference type="EMBL" id="APG24456.1"/>
    </source>
</evidence>
<evidence type="ECO:0000256" key="5">
    <source>
        <dbReference type="ARBA" id="ARBA00037066"/>
    </source>
</evidence>
<dbReference type="Proteomes" id="UP000182264">
    <property type="component" value="Chromosome"/>
</dbReference>
<dbReference type="FunFam" id="3.40.50.300:FF:000134">
    <property type="entry name" value="Iron-enterobactin ABC transporter ATP-binding protein"/>
    <property type="match status" value="1"/>
</dbReference>
<dbReference type="PROSITE" id="PS50893">
    <property type="entry name" value="ABC_TRANSPORTER_2"/>
    <property type="match status" value="1"/>
</dbReference>
<sequence length="258" mass="28916">MTAQPILQVENLGFAIGDHQILADISCGFETGAIHGLIGPNGSGKSTLLRNLCRIWEPQQGQVLIEGRDYRRLSRKTLSQMVTLVQQDTRLDFSILVSDFVAMGRHPHLKRLQWLRQRDMDIIEQALQVTGTTVFRNRPINELSGGEAQLVSLARALATEAPIILLDEPTSALDIRHKLEIMDLLTGLRDAGKTILISIHDLDLARRYCDTVTLLQQGRIHYHGLAAKGFAKQRIKEVFHVGVEEIATEHGVSLLFYR</sequence>
<dbReference type="InterPro" id="IPR017871">
    <property type="entry name" value="ABC_transporter-like_CS"/>
</dbReference>
<accession>A0A1L3GER6</accession>
<dbReference type="RefSeq" id="WP_072286296.1">
    <property type="nucleotide sequence ID" value="NZ_CP015455.1"/>
</dbReference>
<evidence type="ECO:0000313" key="8">
    <source>
        <dbReference type="Proteomes" id="UP000182264"/>
    </source>
</evidence>
<dbReference type="OrthoDB" id="9809450at2"/>
<dbReference type="PANTHER" id="PTHR42794:SF1">
    <property type="entry name" value="HEMIN IMPORT ATP-BINDING PROTEIN HMUV"/>
    <property type="match status" value="1"/>
</dbReference>
<dbReference type="KEGG" id="pace:A6070_13615"/>
<keyword evidence="4" id="KW-1278">Translocase</keyword>
<dbReference type="GO" id="GO:0005524">
    <property type="term" value="F:ATP binding"/>
    <property type="evidence" value="ECO:0007669"/>
    <property type="project" value="UniProtKB-KW"/>
</dbReference>
<reference evidence="7 8" key="1">
    <citation type="journal article" date="2017" name="Genome Announc.">
        <title>Complete Genome Sequences of Two Acetylene-Fermenting Pelobacter acetylenicus Strains.</title>
        <authorList>
            <person name="Sutton J.M."/>
            <person name="Baesman S.M."/>
            <person name="Fierst J.L."/>
            <person name="Poret-Peterson A.T."/>
            <person name="Oremland R.S."/>
            <person name="Dunlap D.S."/>
            <person name="Akob D.M."/>
        </authorList>
    </citation>
    <scope>NUCLEOTIDE SEQUENCE [LARGE SCALE GENOMIC DNA]</scope>
    <source>
        <strain evidence="7 8">DSM 3247</strain>
    </source>
</reference>
<name>A0A1L3GER6_SYNAC</name>
<keyword evidence="1" id="KW-0813">Transport</keyword>
<dbReference type="InterPro" id="IPR003439">
    <property type="entry name" value="ABC_transporter-like_ATP-bd"/>
</dbReference>
<organism evidence="7 8">
    <name type="scientific">Syntrophotalea acetylenica</name>
    <name type="common">Pelobacter acetylenicus</name>
    <dbReference type="NCBI Taxonomy" id="29542"/>
    <lineage>
        <taxon>Bacteria</taxon>
        <taxon>Pseudomonadati</taxon>
        <taxon>Thermodesulfobacteriota</taxon>
        <taxon>Desulfuromonadia</taxon>
        <taxon>Desulfuromonadales</taxon>
        <taxon>Syntrophotaleaceae</taxon>
        <taxon>Syntrophotalea</taxon>
    </lineage>
</organism>
<evidence type="ECO:0000256" key="4">
    <source>
        <dbReference type="ARBA" id="ARBA00022967"/>
    </source>
</evidence>
<keyword evidence="2" id="KW-0547">Nucleotide-binding</keyword>
<dbReference type="Gene3D" id="3.40.50.300">
    <property type="entry name" value="P-loop containing nucleotide triphosphate hydrolases"/>
    <property type="match status" value="1"/>
</dbReference>
<evidence type="ECO:0000256" key="3">
    <source>
        <dbReference type="ARBA" id="ARBA00022840"/>
    </source>
</evidence>
<dbReference type="Pfam" id="PF00005">
    <property type="entry name" value="ABC_tran"/>
    <property type="match status" value="1"/>
</dbReference>